<dbReference type="PROSITE" id="PS50222">
    <property type="entry name" value="EF_HAND_2"/>
    <property type="match status" value="1"/>
</dbReference>
<evidence type="ECO:0000313" key="5">
    <source>
        <dbReference type="Proteomes" id="UP000023152"/>
    </source>
</evidence>
<dbReference type="InterPro" id="IPR002048">
    <property type="entry name" value="EF_hand_dom"/>
</dbReference>
<feature type="region of interest" description="Disordered" evidence="2">
    <location>
        <begin position="1"/>
        <end position="33"/>
    </location>
</feature>
<dbReference type="Proteomes" id="UP000023152">
    <property type="component" value="Unassembled WGS sequence"/>
</dbReference>
<evidence type="ECO:0000259" key="3">
    <source>
        <dbReference type="PROSITE" id="PS50222"/>
    </source>
</evidence>
<keyword evidence="1" id="KW-0106">Calcium</keyword>
<proteinExistence type="predicted"/>
<evidence type="ECO:0000313" key="4">
    <source>
        <dbReference type="EMBL" id="ETO15579.1"/>
    </source>
</evidence>
<keyword evidence="5" id="KW-1185">Reference proteome</keyword>
<protein>
    <recommendedName>
        <fullName evidence="3">EF-hand domain-containing protein</fullName>
    </recommendedName>
</protein>
<dbReference type="InterPro" id="IPR011992">
    <property type="entry name" value="EF-hand-dom_pair"/>
</dbReference>
<name>X6MNZ2_RETFI</name>
<sequence length="150" mass="16656">MSAELSNEKEGEDKVALDPTTDQVGKTEKRPNSPLAVAQKFETLFTEYDTNGDGLIDFSEWTELIRNSSDVALDHLSENDSRFLFSILSNNTAHIKYPDLVVDLVSAAKENPGMPANAFVNFFLRVTLPHKDSSITAVKEVGVHNLQFQL</sequence>
<dbReference type="PROSITE" id="PS00018">
    <property type="entry name" value="EF_HAND_1"/>
    <property type="match status" value="1"/>
</dbReference>
<dbReference type="InterPro" id="IPR018247">
    <property type="entry name" value="EF_Hand_1_Ca_BS"/>
</dbReference>
<dbReference type="Gene3D" id="1.10.238.10">
    <property type="entry name" value="EF-hand"/>
    <property type="match status" value="1"/>
</dbReference>
<dbReference type="EMBL" id="ASPP01018988">
    <property type="protein sequence ID" value="ETO15579.1"/>
    <property type="molecule type" value="Genomic_DNA"/>
</dbReference>
<accession>X6MNZ2</accession>
<feature type="domain" description="EF-hand" evidence="3">
    <location>
        <begin position="36"/>
        <end position="71"/>
    </location>
</feature>
<dbReference type="AlphaFoldDB" id="X6MNZ2"/>
<evidence type="ECO:0000256" key="1">
    <source>
        <dbReference type="ARBA" id="ARBA00022837"/>
    </source>
</evidence>
<evidence type="ECO:0000256" key="2">
    <source>
        <dbReference type="SAM" id="MobiDB-lite"/>
    </source>
</evidence>
<organism evidence="4 5">
    <name type="scientific">Reticulomyxa filosa</name>
    <dbReference type="NCBI Taxonomy" id="46433"/>
    <lineage>
        <taxon>Eukaryota</taxon>
        <taxon>Sar</taxon>
        <taxon>Rhizaria</taxon>
        <taxon>Retaria</taxon>
        <taxon>Foraminifera</taxon>
        <taxon>Monothalamids</taxon>
        <taxon>Reticulomyxidae</taxon>
        <taxon>Reticulomyxa</taxon>
    </lineage>
</organism>
<gene>
    <name evidence="4" type="ORF">RFI_21784</name>
</gene>
<comment type="caution">
    <text evidence="4">The sequence shown here is derived from an EMBL/GenBank/DDBJ whole genome shotgun (WGS) entry which is preliminary data.</text>
</comment>
<dbReference type="SUPFAM" id="SSF47473">
    <property type="entry name" value="EF-hand"/>
    <property type="match status" value="1"/>
</dbReference>
<reference evidence="4 5" key="1">
    <citation type="journal article" date="2013" name="Curr. Biol.">
        <title>The Genome of the Foraminiferan Reticulomyxa filosa.</title>
        <authorList>
            <person name="Glockner G."/>
            <person name="Hulsmann N."/>
            <person name="Schleicher M."/>
            <person name="Noegel A.A."/>
            <person name="Eichinger L."/>
            <person name="Gallinger C."/>
            <person name="Pawlowski J."/>
            <person name="Sierra R."/>
            <person name="Euteneuer U."/>
            <person name="Pillet L."/>
            <person name="Moustafa A."/>
            <person name="Platzer M."/>
            <person name="Groth M."/>
            <person name="Szafranski K."/>
            <person name="Schliwa M."/>
        </authorList>
    </citation>
    <scope>NUCLEOTIDE SEQUENCE [LARGE SCALE GENOMIC DNA]</scope>
</reference>
<dbReference type="GO" id="GO:0005509">
    <property type="term" value="F:calcium ion binding"/>
    <property type="evidence" value="ECO:0007669"/>
    <property type="project" value="InterPro"/>
</dbReference>
<dbReference type="SMART" id="SM00054">
    <property type="entry name" value="EFh"/>
    <property type="match status" value="1"/>
</dbReference>
<feature type="compositionally biased region" description="Basic and acidic residues" evidence="2">
    <location>
        <begin position="1"/>
        <end position="16"/>
    </location>
</feature>
<dbReference type="Pfam" id="PF00036">
    <property type="entry name" value="EF-hand_1"/>
    <property type="match status" value="1"/>
</dbReference>